<keyword evidence="1" id="KW-1133">Transmembrane helix</keyword>
<proteinExistence type="predicted"/>
<keyword evidence="1" id="KW-0812">Transmembrane</keyword>
<protein>
    <submittedName>
        <fullName evidence="2">Uncharacterized protein</fullName>
    </submittedName>
</protein>
<feature type="transmembrane region" description="Helical" evidence="1">
    <location>
        <begin position="12"/>
        <end position="32"/>
    </location>
</feature>
<dbReference type="AlphaFoldDB" id="A0A0D8HHT5"/>
<accession>A0A0D8HHT5</accession>
<evidence type="ECO:0000313" key="3">
    <source>
        <dbReference type="Proteomes" id="UP000032360"/>
    </source>
</evidence>
<name>A0A0D8HHT5_9ACTN</name>
<keyword evidence="3" id="KW-1185">Reference proteome</keyword>
<dbReference type="EMBL" id="JXYS01000043">
    <property type="protein sequence ID" value="KJF17409.1"/>
    <property type="molecule type" value="Genomic_DNA"/>
</dbReference>
<comment type="caution">
    <text evidence="2">The sequence shown here is derived from an EMBL/GenBank/DDBJ whole genome shotgun (WGS) entry which is preliminary data.</text>
</comment>
<reference evidence="2 3" key="1">
    <citation type="submission" date="2015-01" db="EMBL/GenBank/DDBJ databases">
        <title>Draft genome of the acidophilic iron oxidizer Acidithrix ferrooxidans strain Py-F3.</title>
        <authorList>
            <person name="Poehlein A."/>
            <person name="Eisen S."/>
            <person name="Schloemann M."/>
            <person name="Johnson B.D."/>
            <person name="Daniel R."/>
            <person name="Muehling M."/>
        </authorList>
    </citation>
    <scope>NUCLEOTIDE SEQUENCE [LARGE SCALE GENOMIC DNA]</scope>
    <source>
        <strain evidence="2 3">Py-F3</strain>
    </source>
</reference>
<dbReference type="Proteomes" id="UP000032360">
    <property type="component" value="Unassembled WGS sequence"/>
</dbReference>
<evidence type="ECO:0000256" key="1">
    <source>
        <dbReference type="SAM" id="Phobius"/>
    </source>
</evidence>
<gene>
    <name evidence="2" type="ORF">AXFE_17310</name>
</gene>
<sequence length="38" mass="4047">MNIPQTSTNTALPLGISSLWITIVMSPSRGYLGRLGLS</sequence>
<keyword evidence="1" id="KW-0472">Membrane</keyword>
<evidence type="ECO:0000313" key="2">
    <source>
        <dbReference type="EMBL" id="KJF17409.1"/>
    </source>
</evidence>
<organism evidence="2 3">
    <name type="scientific">Acidithrix ferrooxidans</name>
    <dbReference type="NCBI Taxonomy" id="1280514"/>
    <lineage>
        <taxon>Bacteria</taxon>
        <taxon>Bacillati</taxon>
        <taxon>Actinomycetota</taxon>
        <taxon>Acidimicrobiia</taxon>
        <taxon>Acidimicrobiales</taxon>
        <taxon>Acidimicrobiaceae</taxon>
        <taxon>Acidithrix</taxon>
    </lineage>
</organism>